<organism evidence="1 2">
    <name type="scientific">Oceanibaculum indicum</name>
    <dbReference type="NCBI Taxonomy" id="526216"/>
    <lineage>
        <taxon>Bacteria</taxon>
        <taxon>Pseudomonadati</taxon>
        <taxon>Pseudomonadota</taxon>
        <taxon>Alphaproteobacteria</taxon>
        <taxon>Rhodospirillales</taxon>
        <taxon>Oceanibaculaceae</taxon>
        <taxon>Oceanibaculum</taxon>
    </lineage>
</organism>
<dbReference type="RefSeq" id="WP_147431003.1">
    <property type="nucleotide sequence ID" value="NZ_RBIG01000002.1"/>
</dbReference>
<name>A0A420WGM2_9PROT</name>
<dbReference type="OrthoDB" id="7358808at2"/>
<accession>A0A420WGM2</accession>
<protein>
    <submittedName>
        <fullName evidence="1">Uncharacterized protein</fullName>
    </submittedName>
</protein>
<gene>
    <name evidence="1" type="ORF">BCL74_2051</name>
</gene>
<proteinExistence type="predicted"/>
<evidence type="ECO:0000313" key="1">
    <source>
        <dbReference type="EMBL" id="RKQ70112.1"/>
    </source>
</evidence>
<dbReference type="AlphaFoldDB" id="A0A420WGM2"/>
<evidence type="ECO:0000313" key="2">
    <source>
        <dbReference type="Proteomes" id="UP000277424"/>
    </source>
</evidence>
<reference evidence="1 2" key="1">
    <citation type="submission" date="2018-10" db="EMBL/GenBank/DDBJ databases">
        <title>Comparative analysis of microorganisms from saline springs in Andes Mountain Range, Colombia.</title>
        <authorList>
            <person name="Rubin E."/>
        </authorList>
    </citation>
    <scope>NUCLEOTIDE SEQUENCE [LARGE SCALE GENOMIC DNA]</scope>
    <source>
        <strain evidence="1 2">USBA 36</strain>
    </source>
</reference>
<dbReference type="EMBL" id="RBIG01000002">
    <property type="protein sequence ID" value="RKQ70112.1"/>
    <property type="molecule type" value="Genomic_DNA"/>
</dbReference>
<comment type="caution">
    <text evidence="1">The sequence shown here is derived from an EMBL/GenBank/DDBJ whole genome shotgun (WGS) entry which is preliminary data.</text>
</comment>
<dbReference type="Proteomes" id="UP000277424">
    <property type="component" value="Unassembled WGS sequence"/>
</dbReference>
<sequence>MTTIRLRAESEAALAEALPWARQGNGWVLATHQWALDVIGPMVTTPGTYDEDFVELTPPVIDSRCHANLILLGGFAPEIPDGLIVTPSNPLREFAS</sequence>